<dbReference type="Proteomes" id="UP000320582">
    <property type="component" value="Unassembled WGS sequence"/>
</dbReference>
<name>A0A543KB31_9RHOB</name>
<dbReference type="OrthoDB" id="9801773at2"/>
<accession>A0A543KB31</accession>
<evidence type="ECO:0000313" key="2">
    <source>
        <dbReference type="Proteomes" id="UP000320582"/>
    </source>
</evidence>
<gene>
    <name evidence="1" type="ORF">BD293_0886</name>
</gene>
<dbReference type="InterPro" id="IPR044691">
    <property type="entry name" value="DCC1_Trx"/>
</dbReference>
<dbReference type="PANTHER" id="PTHR34290">
    <property type="entry name" value="SI:CH73-390P7.2"/>
    <property type="match status" value="1"/>
</dbReference>
<keyword evidence="2" id="KW-1185">Reference proteome</keyword>
<evidence type="ECO:0000313" key="1">
    <source>
        <dbReference type="EMBL" id="TQM92291.1"/>
    </source>
</evidence>
<dbReference type="AlphaFoldDB" id="A0A543KB31"/>
<dbReference type="PANTHER" id="PTHR34290:SF2">
    <property type="entry name" value="OS04G0668800 PROTEIN"/>
    <property type="match status" value="1"/>
</dbReference>
<dbReference type="InterPro" id="IPR007263">
    <property type="entry name" value="DCC1-like"/>
</dbReference>
<reference evidence="1 2" key="1">
    <citation type="submission" date="2019-06" db="EMBL/GenBank/DDBJ databases">
        <title>Genomic Encyclopedia of Archaeal and Bacterial Type Strains, Phase II (KMG-II): from individual species to whole genera.</title>
        <authorList>
            <person name="Goeker M."/>
        </authorList>
    </citation>
    <scope>NUCLEOTIDE SEQUENCE [LARGE SCALE GENOMIC DNA]</scope>
    <source>
        <strain evidence="1 2">DSM 18423</strain>
    </source>
</reference>
<dbReference type="EMBL" id="VFPT01000001">
    <property type="protein sequence ID" value="TQM92291.1"/>
    <property type="molecule type" value="Genomic_DNA"/>
</dbReference>
<dbReference type="GO" id="GO:0015035">
    <property type="term" value="F:protein-disulfide reductase activity"/>
    <property type="evidence" value="ECO:0007669"/>
    <property type="project" value="InterPro"/>
</dbReference>
<comment type="caution">
    <text evidence="1">The sequence shown here is derived from an EMBL/GenBank/DDBJ whole genome shotgun (WGS) entry which is preliminary data.</text>
</comment>
<proteinExistence type="predicted"/>
<organism evidence="1 2">
    <name type="scientific">Roseinatronobacter monicus</name>
    <dbReference type="NCBI Taxonomy" id="393481"/>
    <lineage>
        <taxon>Bacteria</taxon>
        <taxon>Pseudomonadati</taxon>
        <taxon>Pseudomonadota</taxon>
        <taxon>Alphaproteobacteria</taxon>
        <taxon>Rhodobacterales</taxon>
        <taxon>Paracoccaceae</taxon>
        <taxon>Roseinatronobacter</taxon>
    </lineage>
</organism>
<dbReference type="RefSeq" id="WP_142080032.1">
    <property type="nucleotide sequence ID" value="NZ_VFPT01000001.1"/>
</dbReference>
<sequence length="123" mass="14220">MEQIEILYNGRCPICSAEIAQYRKQAERVDAPVAFVDLHDARLSEWGLSAEQATRRFHARKEGQIISGFPAFLILWAELPRMRWVARVLSVPGLHQIADFGYNYVAAPLLYWLHRRREARKAA</sequence>
<protein>
    <submittedName>
        <fullName evidence="1">Putative DCC family thiol-disulfide oxidoreductase YuxK</fullName>
    </submittedName>
</protein>
<dbReference type="Pfam" id="PF04134">
    <property type="entry name" value="DCC1-like"/>
    <property type="match status" value="1"/>
</dbReference>